<dbReference type="AlphaFoldDB" id="A0A9X7J4D8"/>
<name>A0A9X7J4D8_9FIRM</name>
<sequence>MIMHYYFYSIAAVARVEEARLRCKLAEERHYFYEAVATVIPQQQGGGGSCGSQQDYHCHC</sequence>
<keyword evidence="2" id="KW-1185">Reference proteome</keyword>
<comment type="caution">
    <text evidence="1">The sequence shown here is derived from an EMBL/GenBank/DDBJ whole genome shotgun (WGS) entry which is preliminary data.</text>
</comment>
<accession>A0A9X7J4D8</accession>
<proteinExistence type="predicted"/>
<evidence type="ECO:0000313" key="2">
    <source>
        <dbReference type="Proteomes" id="UP000239430"/>
    </source>
</evidence>
<evidence type="ECO:0000313" key="1">
    <source>
        <dbReference type="EMBL" id="PRR76061.1"/>
    </source>
</evidence>
<gene>
    <name evidence="1" type="ORF">MOST_06820</name>
</gene>
<organism evidence="1 2">
    <name type="scientific">Neomoorella stamsii</name>
    <dbReference type="NCBI Taxonomy" id="1266720"/>
    <lineage>
        <taxon>Bacteria</taxon>
        <taxon>Bacillati</taxon>
        <taxon>Bacillota</taxon>
        <taxon>Clostridia</taxon>
        <taxon>Neomoorellales</taxon>
        <taxon>Neomoorellaceae</taxon>
        <taxon>Neomoorella</taxon>
    </lineage>
</organism>
<reference evidence="1 2" key="1">
    <citation type="submission" date="2018-03" db="EMBL/GenBank/DDBJ databases">
        <title>Genome sequence of Moorella stamsii DSM 26217.</title>
        <authorList>
            <person name="Poehlein A."/>
            <person name="Daniel R."/>
        </authorList>
    </citation>
    <scope>NUCLEOTIDE SEQUENCE [LARGE SCALE GENOMIC DNA]</scope>
    <source>
        <strain evidence="2">DSM 26217</strain>
    </source>
</reference>
<protein>
    <submittedName>
        <fullName evidence="1">Uncharacterized protein</fullName>
    </submittedName>
</protein>
<dbReference type="EMBL" id="PVXL01000023">
    <property type="protein sequence ID" value="PRR76061.1"/>
    <property type="molecule type" value="Genomic_DNA"/>
</dbReference>
<dbReference type="Proteomes" id="UP000239430">
    <property type="component" value="Unassembled WGS sequence"/>
</dbReference>